<dbReference type="Proteomes" id="UP000295781">
    <property type="component" value="Chromosome"/>
</dbReference>
<evidence type="ECO:0000313" key="2">
    <source>
        <dbReference type="Proteomes" id="UP000295781"/>
    </source>
</evidence>
<reference evidence="1 2" key="1">
    <citation type="submission" date="2015-09" db="EMBL/GenBank/DDBJ databases">
        <title>Sorangium comparison.</title>
        <authorList>
            <person name="Zaburannyi N."/>
            <person name="Bunk B."/>
            <person name="Overmann J."/>
            <person name="Mueller R."/>
        </authorList>
    </citation>
    <scope>NUCLEOTIDE SEQUENCE [LARGE SCALE GENOMIC DNA]</scope>
    <source>
        <strain evidence="1 2">So ceGT47</strain>
    </source>
</reference>
<dbReference type="OrthoDB" id="9839381at2"/>
<sequence>MKAAVDVVASLRAQADALDVQARTLRAQADGLEAGGVIAQQTPRYATSKANPLGSARAFLDAGRRKNFPTFKRGKEVWAVWTEVETWIESRKTAPRERKPVDEADDDRALLIGAGLQLPPANRCAGRR</sequence>
<dbReference type="EMBL" id="CP012670">
    <property type="protein sequence ID" value="AUX25122.1"/>
    <property type="molecule type" value="Genomic_DNA"/>
</dbReference>
<dbReference type="RefSeq" id="WP_129351842.1">
    <property type="nucleotide sequence ID" value="NZ_CP012670.1"/>
</dbReference>
<accession>A0A4V0NE68</accession>
<protein>
    <submittedName>
        <fullName evidence="1">Uncharacterized protein</fullName>
    </submittedName>
</protein>
<name>A0A4V0NE68_SORCE</name>
<gene>
    <name evidence="1" type="ORF">SOCEGT47_056660</name>
</gene>
<evidence type="ECO:0000313" key="1">
    <source>
        <dbReference type="EMBL" id="AUX25122.1"/>
    </source>
</evidence>
<dbReference type="AlphaFoldDB" id="A0A4V0NE68"/>
<proteinExistence type="predicted"/>
<organism evidence="1 2">
    <name type="scientific">Sorangium cellulosum</name>
    <name type="common">Polyangium cellulosum</name>
    <dbReference type="NCBI Taxonomy" id="56"/>
    <lineage>
        <taxon>Bacteria</taxon>
        <taxon>Pseudomonadati</taxon>
        <taxon>Myxococcota</taxon>
        <taxon>Polyangia</taxon>
        <taxon>Polyangiales</taxon>
        <taxon>Polyangiaceae</taxon>
        <taxon>Sorangium</taxon>
    </lineage>
</organism>